<dbReference type="EMBL" id="CP014796">
    <property type="protein sequence ID" value="APX24612.1"/>
    <property type="molecule type" value="Genomic_DNA"/>
</dbReference>
<organism evidence="3 4">
    <name type="scientific">Salipiger profundus</name>
    <dbReference type="NCBI Taxonomy" id="1229727"/>
    <lineage>
        <taxon>Bacteria</taxon>
        <taxon>Pseudomonadati</taxon>
        <taxon>Pseudomonadota</taxon>
        <taxon>Alphaproteobacteria</taxon>
        <taxon>Rhodobacterales</taxon>
        <taxon>Roseobacteraceae</taxon>
        <taxon>Salipiger</taxon>
    </lineage>
</organism>
<dbReference type="Gene3D" id="2.30.30.40">
    <property type="entry name" value="SH3 Domains"/>
    <property type="match status" value="1"/>
</dbReference>
<dbReference type="Pfam" id="PF08239">
    <property type="entry name" value="SH3_3"/>
    <property type="match status" value="1"/>
</dbReference>
<feature type="chain" id="PRO_5010564224" evidence="1">
    <location>
        <begin position="24"/>
        <end position="221"/>
    </location>
</feature>
<evidence type="ECO:0000313" key="4">
    <source>
        <dbReference type="Proteomes" id="UP000186559"/>
    </source>
</evidence>
<keyword evidence="1" id="KW-0732">Signal</keyword>
<dbReference type="AlphaFoldDB" id="A0A1U7D933"/>
<feature type="signal peptide" evidence="1">
    <location>
        <begin position="1"/>
        <end position="23"/>
    </location>
</feature>
<dbReference type="InterPro" id="IPR003646">
    <property type="entry name" value="SH3-like_bac-type"/>
</dbReference>
<proteinExistence type="predicted"/>
<accession>A0A1U7D933</accession>
<sequence precursor="true">MSFAKPALLSTAIVGILASPAAAALSASATTELNLRAGPGPQYEIQNVIPADAEVDVAGCLDQAEWCEVSYDGTQGWAYAAYLTTPVEEEPVVIYENTDRLEVETVTYEDDSDAAMGAAAGGTWGAAAGALLVGGPLAAAGGAILGAGLGANAEVEEKTVTYVRQNPVEPVYLTGEVAQGAGIPEEIEVYTVPESDYAYLNVNEIPVVVDPESRRIVRVIR</sequence>
<dbReference type="OrthoDB" id="102964at2"/>
<reference evidence="3 4" key="1">
    <citation type="submission" date="2016-03" db="EMBL/GenBank/DDBJ databases">
        <title>Deep-sea bacteria in the southern Pacific.</title>
        <authorList>
            <person name="Tang K."/>
        </authorList>
    </citation>
    <scope>NUCLEOTIDE SEQUENCE [LARGE SCALE GENOMIC DNA]</scope>
    <source>
        <strain evidence="3 4">JLT2016</strain>
    </source>
</reference>
<protein>
    <submittedName>
        <fullName evidence="3">SH3 domain-containing protein</fullName>
    </submittedName>
</protein>
<keyword evidence="4" id="KW-1185">Reference proteome</keyword>
<feature type="domain" description="SH3b" evidence="2">
    <location>
        <begin position="32"/>
        <end position="84"/>
    </location>
</feature>
<evidence type="ECO:0000256" key="1">
    <source>
        <dbReference type="SAM" id="SignalP"/>
    </source>
</evidence>
<gene>
    <name evidence="3" type="ORF">Ga0080559_TMP3816</name>
</gene>
<name>A0A1U7D933_9RHOB</name>
<evidence type="ECO:0000259" key="2">
    <source>
        <dbReference type="Pfam" id="PF08239"/>
    </source>
</evidence>
<evidence type="ECO:0000313" key="3">
    <source>
        <dbReference type="EMBL" id="APX24612.1"/>
    </source>
</evidence>
<dbReference type="InterPro" id="IPR009642">
    <property type="entry name" value="DUF1236"/>
</dbReference>
<dbReference type="STRING" id="1229727.Ga0080559_TMP3816"/>
<dbReference type="RefSeq" id="WP_076624427.1">
    <property type="nucleotide sequence ID" value="NZ_BMEW01000001.1"/>
</dbReference>
<dbReference type="KEGG" id="tpro:Ga0080559_TMP3816"/>
<dbReference type="Pfam" id="PF06823">
    <property type="entry name" value="DUF1236"/>
    <property type="match status" value="1"/>
</dbReference>
<dbReference type="Proteomes" id="UP000186559">
    <property type="component" value="Chromosome"/>
</dbReference>